<comment type="caution">
    <text evidence="7">The sequence shown here is derived from an EMBL/GenBank/DDBJ whole genome shotgun (WGS) entry which is preliminary data.</text>
</comment>
<feature type="transmembrane region" description="Helical" evidence="5">
    <location>
        <begin position="334"/>
        <end position="355"/>
    </location>
</feature>
<dbReference type="CDD" id="cd18577">
    <property type="entry name" value="ABC_6TM_Pgp_ABCB1_D1_like"/>
    <property type="match status" value="1"/>
</dbReference>
<evidence type="ECO:0000256" key="4">
    <source>
        <dbReference type="ARBA" id="ARBA00023136"/>
    </source>
</evidence>
<protein>
    <submittedName>
        <fullName evidence="7">Alpha-factor-transporting ATPase</fullName>
    </submittedName>
</protein>
<name>A0A0M9VXM7_ESCWE</name>
<dbReference type="AlphaFoldDB" id="A0A0M9VXM7"/>
<feature type="domain" description="ABC transmembrane type-1" evidence="6">
    <location>
        <begin position="66"/>
        <end position="357"/>
    </location>
</feature>
<dbReference type="PANTHER" id="PTHR43394:SF15">
    <property type="entry name" value="ALPHA-FACTOR-TRANSPORTING ATPASE"/>
    <property type="match status" value="1"/>
</dbReference>
<feature type="transmembrane region" description="Helical" evidence="5">
    <location>
        <begin position="110"/>
        <end position="138"/>
    </location>
</feature>
<dbReference type="InterPro" id="IPR039421">
    <property type="entry name" value="Type_1_exporter"/>
</dbReference>
<gene>
    <name evidence="7" type="ORF">ESCO_006620</name>
</gene>
<dbReference type="GO" id="GO:0015421">
    <property type="term" value="F:ABC-type oligopeptide transporter activity"/>
    <property type="evidence" value="ECO:0007669"/>
    <property type="project" value="TreeGrafter"/>
</dbReference>
<comment type="subcellular location">
    <subcellularLocation>
        <location evidence="1">Membrane</location>
        <topology evidence="1">Multi-pass membrane protein</topology>
    </subcellularLocation>
</comment>
<dbReference type="InterPro" id="IPR011527">
    <property type="entry name" value="ABC1_TM_dom"/>
</dbReference>
<keyword evidence="4 5" id="KW-0472">Membrane</keyword>
<dbReference type="GO" id="GO:0005743">
    <property type="term" value="C:mitochondrial inner membrane"/>
    <property type="evidence" value="ECO:0007669"/>
    <property type="project" value="TreeGrafter"/>
</dbReference>
<dbReference type="Proteomes" id="UP000053831">
    <property type="component" value="Unassembled WGS sequence"/>
</dbReference>
<reference evidence="7 8" key="1">
    <citation type="submission" date="2015-07" db="EMBL/GenBank/DDBJ databases">
        <title>The genome of the fungus Escovopsis weberi, a specialized disease agent of ant agriculture.</title>
        <authorList>
            <person name="de Man T.J."/>
            <person name="Stajich J.E."/>
            <person name="Kubicek C.P."/>
            <person name="Chenthamara K."/>
            <person name="Atanasova L."/>
            <person name="Druzhinina I.S."/>
            <person name="Birnbaum S."/>
            <person name="Barribeau S.M."/>
            <person name="Teiling C."/>
            <person name="Suen G."/>
            <person name="Currie C."/>
            <person name="Gerardo N.M."/>
        </authorList>
    </citation>
    <scope>NUCLEOTIDE SEQUENCE [LARGE SCALE GENOMIC DNA]</scope>
</reference>
<evidence type="ECO:0000259" key="6">
    <source>
        <dbReference type="PROSITE" id="PS50929"/>
    </source>
</evidence>
<dbReference type="SUPFAM" id="SSF90123">
    <property type="entry name" value="ABC transporter transmembrane region"/>
    <property type="match status" value="1"/>
</dbReference>
<dbReference type="GO" id="GO:0005524">
    <property type="term" value="F:ATP binding"/>
    <property type="evidence" value="ECO:0007669"/>
    <property type="project" value="InterPro"/>
</dbReference>
<evidence type="ECO:0000256" key="1">
    <source>
        <dbReference type="ARBA" id="ARBA00004141"/>
    </source>
</evidence>
<evidence type="ECO:0000256" key="3">
    <source>
        <dbReference type="ARBA" id="ARBA00022989"/>
    </source>
</evidence>
<evidence type="ECO:0000256" key="5">
    <source>
        <dbReference type="SAM" id="Phobius"/>
    </source>
</evidence>
<keyword evidence="8" id="KW-1185">Reference proteome</keyword>
<keyword evidence="3 5" id="KW-1133">Transmembrane helix</keyword>
<dbReference type="STRING" id="150374.A0A0M9VXM7"/>
<dbReference type="PROSITE" id="PS50929">
    <property type="entry name" value="ABC_TM1F"/>
    <property type="match status" value="1"/>
</dbReference>
<sequence>MDSDEKLAKPPLDADETFTLHLDDYYLSSKDEDKPEIPEIPSEKNLPLSWKCLFAFTRFKHVASLFAAVFSSFVSAGLRTSSAIILGKIFNVVTKSGQGTQGSDVLMSQTSKWCLALVGLGLGNWLASSAFLASWIVFGELQAKTVRRELFSKLLSRQLAWFDSLDHGVSSLLVRIQTQTRELQLATSQVLGSVVWNALVSLASLGVAFYFSWKLTLVLLATIPIMLVALSLATRRLEPAIQAQKHELQTASKLSTASINAIDLVKVFNGFESELRQYCRAVERAGRQYLIQAQCNGSQMGFVSTWLVALFLVGFLYGVVLVNKGMKPGDVLTTFYATLAALQGIQALLPHWLVLSKGMAAGHFLSSIAAESDAENEARFSGSLKLQHCAGDIDLTDS</sequence>
<keyword evidence="2 5" id="KW-0812">Transmembrane</keyword>
<feature type="transmembrane region" description="Helical" evidence="5">
    <location>
        <begin position="190"/>
        <end position="211"/>
    </location>
</feature>
<organism evidence="7 8">
    <name type="scientific">Escovopsis weberi</name>
    <dbReference type="NCBI Taxonomy" id="150374"/>
    <lineage>
        <taxon>Eukaryota</taxon>
        <taxon>Fungi</taxon>
        <taxon>Dikarya</taxon>
        <taxon>Ascomycota</taxon>
        <taxon>Pezizomycotina</taxon>
        <taxon>Sordariomycetes</taxon>
        <taxon>Hypocreomycetidae</taxon>
        <taxon>Hypocreales</taxon>
        <taxon>Hypocreaceae</taxon>
        <taxon>Escovopsis</taxon>
    </lineage>
</organism>
<dbReference type="EMBL" id="LGSR01000001">
    <property type="protein sequence ID" value="KOS23392.1"/>
    <property type="molecule type" value="Genomic_DNA"/>
</dbReference>
<dbReference type="GO" id="GO:0090374">
    <property type="term" value="P:oligopeptide export from mitochondrion"/>
    <property type="evidence" value="ECO:0007669"/>
    <property type="project" value="TreeGrafter"/>
</dbReference>
<dbReference type="Pfam" id="PF00664">
    <property type="entry name" value="ABC_membrane"/>
    <property type="match status" value="1"/>
</dbReference>
<accession>A0A0M9VXM7</accession>
<evidence type="ECO:0000313" key="8">
    <source>
        <dbReference type="Proteomes" id="UP000053831"/>
    </source>
</evidence>
<dbReference type="PANTHER" id="PTHR43394">
    <property type="entry name" value="ATP-DEPENDENT PERMEASE MDL1, MITOCHONDRIAL"/>
    <property type="match status" value="1"/>
</dbReference>
<feature type="transmembrane region" description="Helical" evidence="5">
    <location>
        <begin position="217"/>
        <end position="234"/>
    </location>
</feature>
<dbReference type="OrthoDB" id="6500128at2759"/>
<evidence type="ECO:0000256" key="2">
    <source>
        <dbReference type="ARBA" id="ARBA00022692"/>
    </source>
</evidence>
<feature type="transmembrane region" description="Helical" evidence="5">
    <location>
        <begin position="300"/>
        <end position="322"/>
    </location>
</feature>
<dbReference type="Gene3D" id="1.20.1560.10">
    <property type="entry name" value="ABC transporter type 1, transmembrane domain"/>
    <property type="match status" value="1"/>
</dbReference>
<dbReference type="InterPro" id="IPR036640">
    <property type="entry name" value="ABC1_TM_sf"/>
</dbReference>
<evidence type="ECO:0000313" key="7">
    <source>
        <dbReference type="EMBL" id="KOS23392.1"/>
    </source>
</evidence>
<feature type="transmembrane region" description="Helical" evidence="5">
    <location>
        <begin position="65"/>
        <end position="90"/>
    </location>
</feature>
<proteinExistence type="predicted"/>